<gene>
    <name evidence="2" type="ORF">PCOAH_00044960</name>
</gene>
<feature type="region of interest" description="Disordered" evidence="1">
    <location>
        <begin position="172"/>
        <end position="217"/>
    </location>
</feature>
<feature type="compositionally biased region" description="Basic residues" evidence="1">
    <location>
        <begin position="199"/>
        <end position="210"/>
    </location>
</feature>
<feature type="compositionally biased region" description="Polar residues" evidence="1">
    <location>
        <begin position="1102"/>
        <end position="1117"/>
    </location>
</feature>
<dbReference type="EMBL" id="CP016250">
    <property type="protein sequence ID" value="ANQ09476.1"/>
    <property type="molecule type" value="Genomic_DNA"/>
</dbReference>
<accession>A0A1B1E3A4</accession>
<evidence type="ECO:0000313" key="3">
    <source>
        <dbReference type="Proteomes" id="UP000092716"/>
    </source>
</evidence>
<feature type="region of interest" description="Disordered" evidence="1">
    <location>
        <begin position="1022"/>
        <end position="1048"/>
    </location>
</feature>
<feature type="region of interest" description="Disordered" evidence="1">
    <location>
        <begin position="865"/>
        <end position="917"/>
    </location>
</feature>
<evidence type="ECO:0000256" key="1">
    <source>
        <dbReference type="SAM" id="MobiDB-lite"/>
    </source>
</evidence>
<keyword evidence="3" id="KW-1185">Reference proteome</keyword>
<dbReference type="OrthoDB" id="365750at2759"/>
<dbReference type="KEGG" id="pcot:PCOAH_00044960"/>
<feature type="compositionally biased region" description="Polar residues" evidence="1">
    <location>
        <begin position="1022"/>
        <end position="1035"/>
    </location>
</feature>
<dbReference type="RefSeq" id="XP_019916171.1">
    <property type="nucleotide sequence ID" value="XM_020061280.1"/>
</dbReference>
<feature type="compositionally biased region" description="Polar residues" evidence="1">
    <location>
        <begin position="867"/>
        <end position="882"/>
    </location>
</feature>
<feature type="compositionally biased region" description="Polar residues" evidence="1">
    <location>
        <begin position="176"/>
        <end position="186"/>
    </location>
</feature>
<organism evidence="2 3">
    <name type="scientific">Plasmodium coatneyi</name>
    <dbReference type="NCBI Taxonomy" id="208452"/>
    <lineage>
        <taxon>Eukaryota</taxon>
        <taxon>Sar</taxon>
        <taxon>Alveolata</taxon>
        <taxon>Apicomplexa</taxon>
        <taxon>Aconoidasida</taxon>
        <taxon>Haemosporida</taxon>
        <taxon>Plasmodiidae</taxon>
        <taxon>Plasmodium</taxon>
    </lineage>
</organism>
<feature type="region of interest" description="Disordered" evidence="1">
    <location>
        <begin position="1510"/>
        <end position="1536"/>
    </location>
</feature>
<dbReference type="VEuPathDB" id="PlasmoDB:PCOAH_00044960"/>
<feature type="compositionally biased region" description="Basic and acidic residues" evidence="1">
    <location>
        <begin position="883"/>
        <end position="899"/>
    </location>
</feature>
<evidence type="ECO:0000313" key="2">
    <source>
        <dbReference type="EMBL" id="ANQ09476.1"/>
    </source>
</evidence>
<dbReference type="GeneID" id="30911227"/>
<reference evidence="3" key="1">
    <citation type="submission" date="2016-06" db="EMBL/GenBank/DDBJ databases">
        <title>First high quality genome sequence of Plasmodium coatneyi using continuous long reads from single molecule, real-time sequencing.</title>
        <authorList>
            <person name="Chien J.-T."/>
            <person name="Pakala S.B."/>
            <person name="Geraldo J.A."/>
            <person name="Lapp S.A."/>
            <person name="Barnwell J.W."/>
            <person name="Kissinger J.C."/>
            <person name="Galinski M.R."/>
            <person name="Humphrey J.C."/>
        </authorList>
    </citation>
    <scope>NUCLEOTIDE SEQUENCE [LARGE SCALE GENOMIC DNA]</scope>
    <source>
        <strain evidence="3">Hackeri</strain>
    </source>
</reference>
<feature type="compositionally biased region" description="Basic and acidic residues" evidence="1">
    <location>
        <begin position="1038"/>
        <end position="1048"/>
    </location>
</feature>
<feature type="region of interest" description="Disordered" evidence="1">
    <location>
        <begin position="1077"/>
        <end position="1120"/>
    </location>
</feature>
<protein>
    <submittedName>
        <fullName evidence="2">Uncharacterized protein</fullName>
    </submittedName>
</protein>
<sequence>MEKGFPSKKTHQKIDDEGYTHMINNGNIKNEMEQFCKFFHHDNNNSFLSNDYCEYMNNFFANEDQMYFGAKYHFDSFDKFTNFPVLTPICKLSNLKKNKREYFAKGEKNRYGKNAFFKRIIKSHLDSVEKYIRKLGTRPREGFAQFRNRRRRGENGFPIKSKSVLRKYFNIRGENTRTGKNSQNRGNVVKPNRNDGKKQSFRKIPPKKKIQHWDPQMSSDEKGKFLKRINLHFSNCENTCLDILFSRDDEKGANGLFLLRKRQTDKLEEYRDDKSTKSEGVYRNAQFVIHDKRVQIVSYDDMELYKLMRKRLRDKRKNESGFSKKSRWRSNPYAKKKAIKVLCPRGSSIGGKTDDKHEGDQIEAKVYTLHSPKHVQTDLERNNATQNGNGQLFVNLGRVKYKCLNKYHSLLDYQNGFTHERGENNKIWMEKPNCADAEEGTAKCCSCSDTDLSFSNLQKSCGWYCTEGGTPNGMNSSQMDHSSGNDTPYGKVKNGSENENKLYTTCSTTCTSASKSEPNPIDDDICNDERKDGSVSSEQMNKIYEEGNNDHTNDAQDVGTHFFVKNMVQPLPMGESEQGGICYKSKLSEKVPNLHFKHAQVEEDKLNMYHNERLCGVSCDNQCGRSSNLGDKSGGFPHGVCVQNPERSNVTIIHSQCNYDPLESVIKMSLNEEESKMENTPHEGTGTLGERIPSDPFDQAEHSLKNGKMNGRTNPIIFEIPQLENKQKLALKPKVYWSKRRPFWEEKKKKAIRKGTNTNYHQCGKGSLKNVEDVLTLKGGIHIGCGFAKGEKQPLRNFSLTTDSTCTLSSTPLERRIIRSSGNIQKRSYTTSCINETSILRSRKNLSVNVVSLVDANKYGSMRSKNEQSLVASSGESSTRLSSNRDRVDSARGGERNTEALKTSHSYDENPLNSDLLPTTIVKKDPQLENGSNEMYTNGNENKTMVKSIYTKRLADKKEKPITNTEETTTWGKQNGIAQPVNDNSLYEHLLTRCAPPSGFLPTSEDSKPEELPIPHIKAITQNGHKMNTPFTCTNEQEDSHNKQDNPKVDCLYTNDSLHREGKFKIPSCASDEKVDNYNLASRNNSTQNKRSKKGQNESEKNSTTATTDNQQINHLNSTDKRNIKCEPVWGNHLKWDSFTHSVCPNGEPSKATEQNFAPYKETHLGDPPLIGNLEHGGNYNVGRLPNSERGGSLNGVAISVGDLNGKSQLGKICQDDSPPCDYKERCCYGVADLEQVNKKTHRVEGGTGGDQKGGSYNQVGKLKFGKNSRSGTGHKKVETINRSDYHLKRDLDKGNLSSRTNFPIDLFYTNEKRDTKDVIAPIGRKNLPTSQHVQHFECSFPNGNNCEVVPPLDNGHCDDELPNRLSYTPPEPVNKITKEIFTKKSQNSYLIEWFPGFDIPIGTYGRAILRKALHQKRMTDVKRCDEILSSNGLFPTSRSTFGDMKIKDLYRAAHILGIWNVAEKYCLLACERNGYKREWIDMLKRSGVKITMKALKELRSRYLLSSKNFSPSGKKKKDNNSHAKEGDNGGMDTSNAVRTKFERGVIQPGGPMLEAPSTIRKSVSHKSSCSHDDKAGITGRDCLQNPKCKKKNQTCYRIDEQQNYLPTVGSQVADKKRTPNRLHCAVSRNSLPSEHLNGSNEALLRRLRGNHIGTTHDGSYPSSSSNVGRTDLANTHKDRFSSTPQMSNTNGVGYTGASNHVSVPSTCNSLSKIQFAYSTEDRFPNMVVGPASGTMGDDQAMPNEINVENSTQLQNTCHFFNTNFLHDRRKLIHQNWNSTGTASMGDLGHTAGITIRGDKQLHAGNIPIMGDPSTYETLRNECPLDVGMRSDLFHTGGTSDSFQFWSNSQSATHFVDEYM</sequence>
<feature type="compositionally biased region" description="Basic and acidic residues" evidence="1">
    <location>
        <begin position="1519"/>
        <end position="1528"/>
    </location>
</feature>
<proteinExistence type="predicted"/>
<name>A0A1B1E3A4_9APIC</name>
<feature type="compositionally biased region" description="Polar residues" evidence="1">
    <location>
        <begin position="1079"/>
        <end position="1089"/>
    </location>
</feature>
<dbReference type="Proteomes" id="UP000092716">
    <property type="component" value="Chromosome 12"/>
</dbReference>